<dbReference type="EMBL" id="WTPW01001338">
    <property type="protein sequence ID" value="KAF0441539.1"/>
    <property type="molecule type" value="Genomic_DNA"/>
</dbReference>
<protein>
    <submittedName>
        <fullName evidence="1">Uncharacterized protein</fullName>
    </submittedName>
</protein>
<organism evidence="1 2">
    <name type="scientific">Gigaspora margarita</name>
    <dbReference type="NCBI Taxonomy" id="4874"/>
    <lineage>
        <taxon>Eukaryota</taxon>
        <taxon>Fungi</taxon>
        <taxon>Fungi incertae sedis</taxon>
        <taxon>Mucoromycota</taxon>
        <taxon>Glomeromycotina</taxon>
        <taxon>Glomeromycetes</taxon>
        <taxon>Diversisporales</taxon>
        <taxon>Gigasporaceae</taxon>
        <taxon>Gigaspora</taxon>
    </lineage>
</organism>
<name>A0A8H3XAS1_GIGMA</name>
<sequence>MGSNPQNRPTAEYVYSKINQWKTILVSENLTDEELDIKKKFIDSDRIIKQTTLKSLSIFQNKYCSALIDVPKIIERLKVSTKVSHSIPGVYLNDY</sequence>
<keyword evidence="2" id="KW-1185">Reference proteome</keyword>
<comment type="caution">
    <text evidence="1">The sequence shown here is derived from an EMBL/GenBank/DDBJ whole genome shotgun (WGS) entry which is preliminary data.</text>
</comment>
<proteinExistence type="predicted"/>
<accession>A0A8H3XAS1</accession>
<dbReference type="Proteomes" id="UP000439903">
    <property type="component" value="Unassembled WGS sequence"/>
</dbReference>
<evidence type="ECO:0000313" key="1">
    <source>
        <dbReference type="EMBL" id="KAF0441539.1"/>
    </source>
</evidence>
<dbReference type="AlphaFoldDB" id="A0A8H3XAS1"/>
<reference evidence="1 2" key="1">
    <citation type="journal article" date="2019" name="Environ. Microbiol.">
        <title>At the nexus of three kingdoms: the genome of the mycorrhizal fungus Gigaspora margarita provides insights into plant, endobacterial and fungal interactions.</title>
        <authorList>
            <person name="Venice F."/>
            <person name="Ghignone S."/>
            <person name="Salvioli di Fossalunga A."/>
            <person name="Amselem J."/>
            <person name="Novero M."/>
            <person name="Xianan X."/>
            <person name="Sedzielewska Toro K."/>
            <person name="Morin E."/>
            <person name="Lipzen A."/>
            <person name="Grigoriev I.V."/>
            <person name="Henrissat B."/>
            <person name="Martin F.M."/>
            <person name="Bonfante P."/>
        </authorList>
    </citation>
    <scope>NUCLEOTIDE SEQUENCE [LARGE SCALE GENOMIC DNA]</scope>
    <source>
        <strain evidence="1 2">BEG34</strain>
    </source>
</reference>
<evidence type="ECO:0000313" key="2">
    <source>
        <dbReference type="Proteomes" id="UP000439903"/>
    </source>
</evidence>
<dbReference type="OrthoDB" id="2425247at2759"/>
<gene>
    <name evidence="1" type="ORF">F8M41_003786</name>
</gene>